<evidence type="ECO:0000313" key="4">
    <source>
        <dbReference type="Proteomes" id="UP000199411"/>
    </source>
</evidence>
<keyword evidence="1" id="KW-1133">Transmembrane helix</keyword>
<name>A0A1G6I2I1_9BACT</name>
<dbReference type="RefSeq" id="WP_092127521.1">
    <property type="nucleotide sequence ID" value="NZ_FMYU01000001.1"/>
</dbReference>
<feature type="transmembrane region" description="Helical" evidence="1">
    <location>
        <begin position="53"/>
        <end position="70"/>
    </location>
</feature>
<accession>A0A1G6I2I1</accession>
<proteinExistence type="predicted"/>
<feature type="domain" description="Zinc-ribbon" evidence="2">
    <location>
        <begin position="2"/>
        <end position="23"/>
    </location>
</feature>
<evidence type="ECO:0000313" key="3">
    <source>
        <dbReference type="EMBL" id="SDC00671.1"/>
    </source>
</evidence>
<dbReference type="InterPro" id="IPR026870">
    <property type="entry name" value="Zinc_ribbon_dom"/>
</dbReference>
<dbReference type="OrthoDB" id="9793824at2"/>
<gene>
    <name evidence="3" type="ORF">SAMN05660835_00196</name>
</gene>
<keyword evidence="1" id="KW-0812">Transmembrane</keyword>
<dbReference type="Pfam" id="PF13240">
    <property type="entry name" value="Zn_Ribbon_1"/>
    <property type="match status" value="1"/>
</dbReference>
<feature type="transmembrane region" description="Helical" evidence="1">
    <location>
        <begin position="76"/>
        <end position="105"/>
    </location>
</feature>
<reference evidence="4" key="1">
    <citation type="submission" date="2016-10" db="EMBL/GenBank/DDBJ databases">
        <authorList>
            <person name="Varghese N."/>
            <person name="Submissions S."/>
        </authorList>
    </citation>
    <scope>NUCLEOTIDE SEQUENCE [LARGE SCALE GENOMIC DNA]</scope>
    <source>
        <strain evidence="4">DSM 8415</strain>
    </source>
</reference>
<dbReference type="AlphaFoldDB" id="A0A1G6I2I1"/>
<evidence type="ECO:0000256" key="1">
    <source>
        <dbReference type="SAM" id="Phobius"/>
    </source>
</evidence>
<dbReference type="Proteomes" id="UP000199411">
    <property type="component" value="Unassembled WGS sequence"/>
</dbReference>
<sequence>MFCPNCGTQIPDDSKFCPSCGTRFDKPQSKNTNDFVNSILFLKEMLTPKLLQFFYWLSLFGVALVSIGMMTRGVYFILAAPIVFVLLFLLIRVYFEFIIVVFRIYEELKQINEKNKLV</sequence>
<protein>
    <submittedName>
        <fullName evidence="3">Zinc-ribbon domain-containing protein</fullName>
    </submittedName>
</protein>
<dbReference type="InterPro" id="IPR025557">
    <property type="entry name" value="DUF4282"/>
</dbReference>
<dbReference type="EMBL" id="FMYU01000001">
    <property type="protein sequence ID" value="SDC00671.1"/>
    <property type="molecule type" value="Genomic_DNA"/>
</dbReference>
<dbReference type="Pfam" id="PF14110">
    <property type="entry name" value="DUF4282"/>
    <property type="match status" value="1"/>
</dbReference>
<evidence type="ECO:0000259" key="2">
    <source>
        <dbReference type="Pfam" id="PF13240"/>
    </source>
</evidence>
<keyword evidence="1" id="KW-0472">Membrane</keyword>
<keyword evidence="4" id="KW-1185">Reference proteome</keyword>
<organism evidence="3 4">
    <name type="scientific">Desulfurella multipotens</name>
    <dbReference type="NCBI Taxonomy" id="79269"/>
    <lineage>
        <taxon>Bacteria</taxon>
        <taxon>Pseudomonadati</taxon>
        <taxon>Campylobacterota</taxon>
        <taxon>Desulfurellia</taxon>
        <taxon>Desulfurellales</taxon>
        <taxon>Desulfurellaceae</taxon>
        <taxon>Desulfurella</taxon>
    </lineage>
</organism>